<evidence type="ECO:0000313" key="2">
    <source>
        <dbReference type="Proteomes" id="UP000292052"/>
    </source>
</evidence>
<comment type="caution">
    <text evidence="1">The sequence shown here is derived from an EMBL/GenBank/DDBJ whole genome shotgun (WGS) entry which is preliminary data.</text>
</comment>
<sequence length="60" mass="7098">MVNFFFNTKLKRAPFKYLELINSLKLSVSSLRIWDCPTRKATQAIASEDHQLHQLLYWSV</sequence>
<name>A0A482VZ53_ASBVE</name>
<dbReference type="AlphaFoldDB" id="A0A482VZ53"/>
<proteinExistence type="predicted"/>
<evidence type="ECO:0000313" key="1">
    <source>
        <dbReference type="EMBL" id="RZC38232.1"/>
    </source>
</evidence>
<keyword evidence="2" id="KW-1185">Reference proteome</keyword>
<dbReference type="Proteomes" id="UP000292052">
    <property type="component" value="Unassembled WGS sequence"/>
</dbReference>
<protein>
    <submittedName>
        <fullName evidence="1">Uncharacterized protein</fullName>
    </submittedName>
</protein>
<reference evidence="1 2" key="1">
    <citation type="submission" date="2017-03" db="EMBL/GenBank/DDBJ databases">
        <title>Genome of the blue death feigning beetle - Asbolus verrucosus.</title>
        <authorList>
            <person name="Rider S.D."/>
        </authorList>
    </citation>
    <scope>NUCLEOTIDE SEQUENCE [LARGE SCALE GENOMIC DNA]</scope>
    <source>
        <strain evidence="1">Butters</strain>
        <tissue evidence="1">Head and leg muscle</tissue>
    </source>
</reference>
<gene>
    <name evidence="1" type="ORF">BDFB_014873</name>
</gene>
<accession>A0A482VZ53</accession>
<organism evidence="1 2">
    <name type="scientific">Asbolus verrucosus</name>
    <name type="common">Desert ironclad beetle</name>
    <dbReference type="NCBI Taxonomy" id="1661398"/>
    <lineage>
        <taxon>Eukaryota</taxon>
        <taxon>Metazoa</taxon>
        <taxon>Ecdysozoa</taxon>
        <taxon>Arthropoda</taxon>
        <taxon>Hexapoda</taxon>
        <taxon>Insecta</taxon>
        <taxon>Pterygota</taxon>
        <taxon>Neoptera</taxon>
        <taxon>Endopterygota</taxon>
        <taxon>Coleoptera</taxon>
        <taxon>Polyphaga</taxon>
        <taxon>Cucujiformia</taxon>
        <taxon>Tenebrionidae</taxon>
        <taxon>Pimeliinae</taxon>
        <taxon>Asbolus</taxon>
    </lineage>
</organism>
<dbReference type="EMBL" id="QDEB01045252">
    <property type="protein sequence ID" value="RZC38232.1"/>
    <property type="molecule type" value="Genomic_DNA"/>
</dbReference>